<dbReference type="Proteomes" id="UP000887320">
    <property type="component" value="Unassembled WGS sequence"/>
</dbReference>
<evidence type="ECO:0000256" key="1">
    <source>
        <dbReference type="SAM" id="Phobius"/>
    </source>
</evidence>
<sequence length="142" mass="16285">MKMNFYVVAQLLSATTAILLSGYLAFALSIFAILFKGWQSIEFWTFIVITLLLSGLHHYLSFRVKFDAQLIKMIARESQTESIENLTLQFDQTLVSMKLMPASKAGRDWSQRFAGCFKLLKLQIALLLIQYLVLMILISRII</sequence>
<dbReference type="AlphaFoldDB" id="A0A8X8GDN0"/>
<feature type="transmembrane region" description="Helical" evidence="1">
    <location>
        <begin position="43"/>
        <end position="62"/>
    </location>
</feature>
<dbReference type="EMBL" id="JAHWXT010000004">
    <property type="protein sequence ID" value="MCF0265349.1"/>
    <property type="molecule type" value="Genomic_DNA"/>
</dbReference>
<evidence type="ECO:0000313" key="3">
    <source>
        <dbReference type="Proteomes" id="UP000887320"/>
    </source>
</evidence>
<dbReference type="RefSeq" id="WP_151957587.1">
    <property type="nucleotide sequence ID" value="NZ_BKVV01000063.1"/>
</dbReference>
<evidence type="ECO:0000313" key="2">
    <source>
        <dbReference type="EMBL" id="MCF0265349.1"/>
    </source>
</evidence>
<comment type="caution">
    <text evidence="2">The sequence shown here is derived from an EMBL/GenBank/DDBJ whole genome shotgun (WGS) entry which is preliminary data.</text>
</comment>
<keyword evidence="1" id="KW-0472">Membrane</keyword>
<accession>A0A8X8GDN0</accession>
<keyword evidence="1" id="KW-1133">Transmembrane helix</keyword>
<gene>
    <name evidence="2" type="ORF">KW868_12895</name>
</gene>
<reference evidence="2" key="1">
    <citation type="submission" date="2021-07" db="EMBL/GenBank/DDBJ databases">
        <authorList>
            <person name="Fernandez M."/>
            <person name="Pereira P."/>
            <person name="Torres Tejerizo G.A."/>
            <person name="Gonzalez P."/>
            <person name="Agostini E."/>
        </authorList>
    </citation>
    <scope>NUCLEOTIDE SEQUENCE</scope>
    <source>
        <strain evidence="2">SFC 500-1A</strain>
    </source>
</reference>
<keyword evidence="1" id="KW-0812">Transmembrane</keyword>
<feature type="transmembrane region" description="Helical" evidence="1">
    <location>
        <begin position="119"/>
        <end position="138"/>
    </location>
</feature>
<organism evidence="2 3">
    <name type="scientific">Acinetobacter guillouiae</name>
    <name type="common">Acinetobacter genomosp. 11</name>
    <dbReference type="NCBI Taxonomy" id="106649"/>
    <lineage>
        <taxon>Bacteria</taxon>
        <taxon>Pseudomonadati</taxon>
        <taxon>Pseudomonadota</taxon>
        <taxon>Gammaproteobacteria</taxon>
        <taxon>Moraxellales</taxon>
        <taxon>Moraxellaceae</taxon>
        <taxon>Acinetobacter</taxon>
    </lineage>
</organism>
<protein>
    <submittedName>
        <fullName evidence="2">Uncharacterized protein</fullName>
    </submittedName>
</protein>
<proteinExistence type="predicted"/>
<name>A0A8X8GDN0_ACIGI</name>